<dbReference type="Gene3D" id="2.40.160.180">
    <property type="entry name" value="Carbohydrate-selective porin OprB"/>
    <property type="match status" value="1"/>
</dbReference>
<feature type="non-terminal residue" evidence="1">
    <location>
        <position position="1"/>
    </location>
</feature>
<dbReference type="InterPro" id="IPR038673">
    <property type="entry name" value="OprB_sf"/>
</dbReference>
<protein>
    <recommendedName>
        <fullName evidence="2">Porin domain-containing protein</fullName>
    </recommendedName>
</protein>
<dbReference type="Pfam" id="PF04966">
    <property type="entry name" value="OprB"/>
    <property type="match status" value="1"/>
</dbReference>
<accession>X1CFE5</accession>
<feature type="non-terminal residue" evidence="1">
    <location>
        <position position="208"/>
    </location>
</feature>
<comment type="caution">
    <text evidence="1">The sequence shown here is derived from an EMBL/GenBank/DDBJ whole genome shotgun (WGS) entry which is preliminary data.</text>
</comment>
<dbReference type="GO" id="GO:0015288">
    <property type="term" value="F:porin activity"/>
    <property type="evidence" value="ECO:0007669"/>
    <property type="project" value="InterPro"/>
</dbReference>
<dbReference type="EMBL" id="BART01034622">
    <property type="protein sequence ID" value="GAH06397.1"/>
    <property type="molecule type" value="Genomic_DNA"/>
</dbReference>
<evidence type="ECO:0000313" key="1">
    <source>
        <dbReference type="EMBL" id="GAH06397.1"/>
    </source>
</evidence>
<dbReference type="AlphaFoldDB" id="X1CFE5"/>
<evidence type="ECO:0008006" key="2">
    <source>
        <dbReference type="Google" id="ProtNLM"/>
    </source>
</evidence>
<dbReference type="GO" id="GO:0008643">
    <property type="term" value="P:carbohydrate transport"/>
    <property type="evidence" value="ECO:0007669"/>
    <property type="project" value="InterPro"/>
</dbReference>
<reference evidence="1" key="1">
    <citation type="journal article" date="2014" name="Front. Microbiol.">
        <title>High frequency of phylogenetically diverse reductive dehalogenase-homologous genes in deep subseafloor sedimentary metagenomes.</title>
        <authorList>
            <person name="Kawai M."/>
            <person name="Futagami T."/>
            <person name="Toyoda A."/>
            <person name="Takaki Y."/>
            <person name="Nishi S."/>
            <person name="Hori S."/>
            <person name="Arai W."/>
            <person name="Tsubouchi T."/>
            <person name="Morono Y."/>
            <person name="Uchiyama I."/>
            <person name="Ito T."/>
            <person name="Fujiyama A."/>
            <person name="Inagaki F."/>
            <person name="Takami H."/>
        </authorList>
    </citation>
    <scope>NUCLEOTIDE SEQUENCE</scope>
    <source>
        <strain evidence="1">Expedition CK06-06</strain>
    </source>
</reference>
<gene>
    <name evidence="1" type="ORF">S01H4_59116</name>
</gene>
<organism evidence="1">
    <name type="scientific">marine sediment metagenome</name>
    <dbReference type="NCBI Taxonomy" id="412755"/>
    <lineage>
        <taxon>unclassified sequences</taxon>
        <taxon>metagenomes</taxon>
        <taxon>ecological metagenomes</taxon>
    </lineage>
</organism>
<sequence length="208" mass="23693">AIFAPAEIKWLEIEAQILDGDDGWEDIADHIFTSIQINIKPKLAEDLAGNYRIYGWFNDTNHTKWSDSGKIHEENYGFGTSIDQQLTDIFTIFGRYSWQEPEVYAAGADFSLEHSWSTGCQLLGKPWGREDDYIGLAFGMDMPSDDYKKATSRKCNDESHFETYYSCRINDNLTLSPDIQIIWDAYGKDVAGRDDTITVIGCRGQVDF</sequence>
<proteinExistence type="predicted"/>
<dbReference type="GO" id="GO:0016020">
    <property type="term" value="C:membrane"/>
    <property type="evidence" value="ECO:0007669"/>
    <property type="project" value="InterPro"/>
</dbReference>
<dbReference type="InterPro" id="IPR007049">
    <property type="entry name" value="Carb-sel_porin_OprB"/>
</dbReference>
<name>X1CFE5_9ZZZZ</name>